<keyword evidence="3" id="KW-1185">Reference proteome</keyword>
<evidence type="ECO:0000256" key="1">
    <source>
        <dbReference type="SAM" id="SignalP"/>
    </source>
</evidence>
<reference evidence="2 3" key="1">
    <citation type="journal article" date="2015" name="Fungal Genet. Biol.">
        <title>Evolution of novel wood decay mechanisms in Agaricales revealed by the genome sequences of Fistulina hepatica and Cylindrobasidium torrendii.</title>
        <authorList>
            <person name="Floudas D."/>
            <person name="Held B.W."/>
            <person name="Riley R."/>
            <person name="Nagy L.G."/>
            <person name="Koehler G."/>
            <person name="Ransdell A.S."/>
            <person name="Younus H."/>
            <person name="Chow J."/>
            <person name="Chiniquy J."/>
            <person name="Lipzen A."/>
            <person name="Tritt A."/>
            <person name="Sun H."/>
            <person name="Haridas S."/>
            <person name="LaButti K."/>
            <person name="Ohm R.A."/>
            <person name="Kues U."/>
            <person name="Blanchette R.A."/>
            <person name="Grigoriev I.V."/>
            <person name="Minto R.E."/>
            <person name="Hibbett D.S."/>
        </authorList>
    </citation>
    <scope>NUCLEOTIDE SEQUENCE [LARGE SCALE GENOMIC DNA]</scope>
    <source>
        <strain evidence="2 3">ATCC 64428</strain>
    </source>
</reference>
<feature type="chain" id="PRO_5002315885" description="Glycopeptide" evidence="1">
    <location>
        <begin position="24"/>
        <end position="145"/>
    </location>
</feature>
<organism evidence="2 3">
    <name type="scientific">Fistulina hepatica ATCC 64428</name>
    <dbReference type="NCBI Taxonomy" id="1128425"/>
    <lineage>
        <taxon>Eukaryota</taxon>
        <taxon>Fungi</taxon>
        <taxon>Dikarya</taxon>
        <taxon>Basidiomycota</taxon>
        <taxon>Agaricomycotina</taxon>
        <taxon>Agaricomycetes</taxon>
        <taxon>Agaricomycetidae</taxon>
        <taxon>Agaricales</taxon>
        <taxon>Fistulinaceae</taxon>
        <taxon>Fistulina</taxon>
    </lineage>
</organism>
<accession>A0A0D6ZZM2</accession>
<evidence type="ECO:0000313" key="3">
    <source>
        <dbReference type="Proteomes" id="UP000054144"/>
    </source>
</evidence>
<gene>
    <name evidence="2" type="ORF">FISHEDRAFT_62799</name>
</gene>
<proteinExistence type="predicted"/>
<feature type="signal peptide" evidence="1">
    <location>
        <begin position="1"/>
        <end position="23"/>
    </location>
</feature>
<sequence length="145" mass="15430">MASGHVSIFVFVLWCTIIPAIRAEQHSVNLVNNCGYGTFSGRAERSPSTRPLKPPFREGCTLVELTLVNPSTAGSGSSVDISLIPPLAFSVAATFSYYDGCDGTGNSCLENGCTTAFYEPDDTTVQVACQDDNKLRVLINVCLTG</sequence>
<evidence type="ECO:0000313" key="2">
    <source>
        <dbReference type="EMBL" id="KIY43287.1"/>
    </source>
</evidence>
<dbReference type="Proteomes" id="UP000054144">
    <property type="component" value="Unassembled WGS sequence"/>
</dbReference>
<protein>
    <recommendedName>
        <fullName evidence="4">Glycopeptide</fullName>
    </recommendedName>
</protein>
<dbReference type="OrthoDB" id="3342934at2759"/>
<name>A0A0D6ZZM2_9AGAR</name>
<dbReference type="AlphaFoldDB" id="A0A0D6ZZM2"/>
<dbReference type="EMBL" id="KN882110">
    <property type="protein sequence ID" value="KIY43287.1"/>
    <property type="molecule type" value="Genomic_DNA"/>
</dbReference>
<keyword evidence="1" id="KW-0732">Signal</keyword>
<evidence type="ECO:0008006" key="4">
    <source>
        <dbReference type="Google" id="ProtNLM"/>
    </source>
</evidence>